<evidence type="ECO:0000259" key="3">
    <source>
        <dbReference type="Pfam" id="PF06414"/>
    </source>
</evidence>
<evidence type="ECO:0000313" key="5">
    <source>
        <dbReference type="Proteomes" id="UP001516023"/>
    </source>
</evidence>
<dbReference type="GO" id="GO:0005524">
    <property type="term" value="F:ATP binding"/>
    <property type="evidence" value="ECO:0007669"/>
    <property type="project" value="UniProtKB-KW"/>
</dbReference>
<organism evidence="4 5">
    <name type="scientific">Cyclotella cryptica</name>
    <dbReference type="NCBI Taxonomy" id="29204"/>
    <lineage>
        <taxon>Eukaryota</taxon>
        <taxon>Sar</taxon>
        <taxon>Stramenopiles</taxon>
        <taxon>Ochrophyta</taxon>
        <taxon>Bacillariophyta</taxon>
        <taxon>Coscinodiscophyceae</taxon>
        <taxon>Thalassiosirophycidae</taxon>
        <taxon>Stephanodiscales</taxon>
        <taxon>Stephanodiscaceae</taxon>
        <taxon>Cyclotella</taxon>
    </lineage>
</organism>
<dbReference type="Gene3D" id="3.40.50.300">
    <property type="entry name" value="P-loop containing nucleotide triphosphate hydrolases"/>
    <property type="match status" value="1"/>
</dbReference>
<keyword evidence="2" id="KW-0067">ATP-binding</keyword>
<accession>A0ABD3QSZ0</accession>
<reference evidence="4 5" key="1">
    <citation type="journal article" date="2020" name="G3 (Bethesda)">
        <title>Improved Reference Genome for Cyclotella cryptica CCMP332, a Model for Cell Wall Morphogenesis, Salinity Adaptation, and Lipid Production in Diatoms (Bacillariophyta).</title>
        <authorList>
            <person name="Roberts W.R."/>
            <person name="Downey K.M."/>
            <person name="Ruck E.C."/>
            <person name="Traller J.C."/>
            <person name="Alverson A.J."/>
        </authorList>
    </citation>
    <scope>NUCLEOTIDE SEQUENCE [LARGE SCALE GENOMIC DNA]</scope>
    <source>
        <strain evidence="4 5">CCMP332</strain>
    </source>
</reference>
<evidence type="ECO:0000313" key="4">
    <source>
        <dbReference type="EMBL" id="KAL3803499.1"/>
    </source>
</evidence>
<sequence>MLKILAVAAPLILIVLWTQLIAVITPTQSRLGALPEHKMGSAQDLDSSEDRLKSRSEDEDLVPALITHSISGKQRPPMPPRFSSIDVMAGGKISVASTGYTLPSYFSLDKSTEENYSADGLNFYGIYETVRSSLDYSYHGNYTKSRQLFQDKIIAKLLDGALVHDSQNGMVCRAPTEPWIVFTAGVMGAGKSHTMHRLASQGYFPLHSYVSVDPDEIRQQFPEFHLYASLSREKAGERTHKEAGYVTEIVTAVALKGGYNVLVDGSLRDWKWYSEYFQKLKKEYKMLRVAILYVSAPREKVFERAKNRAKVTGRVIPEETLEMALKQVPISIEKLSPQVDYFCELDNSLDSGEITIKTSGVTWDSFRNNWLQTCPWPGPRQNGKM</sequence>
<dbReference type="Proteomes" id="UP001516023">
    <property type="component" value="Unassembled WGS sequence"/>
</dbReference>
<comment type="caution">
    <text evidence="4">The sequence shown here is derived from an EMBL/GenBank/DDBJ whole genome shotgun (WGS) entry which is preliminary data.</text>
</comment>
<evidence type="ECO:0000256" key="2">
    <source>
        <dbReference type="ARBA" id="ARBA00022840"/>
    </source>
</evidence>
<evidence type="ECO:0000256" key="1">
    <source>
        <dbReference type="ARBA" id="ARBA00022741"/>
    </source>
</evidence>
<protein>
    <recommendedName>
        <fullName evidence="3">Zeta toxin domain-containing protein</fullName>
    </recommendedName>
</protein>
<dbReference type="SUPFAM" id="SSF52540">
    <property type="entry name" value="P-loop containing nucleoside triphosphate hydrolases"/>
    <property type="match status" value="1"/>
</dbReference>
<gene>
    <name evidence="4" type="ORF">HJC23_014047</name>
</gene>
<dbReference type="InterPro" id="IPR010488">
    <property type="entry name" value="Zeta_toxin_domain"/>
</dbReference>
<feature type="domain" description="Zeta toxin" evidence="3">
    <location>
        <begin position="174"/>
        <end position="337"/>
    </location>
</feature>
<proteinExistence type="predicted"/>
<keyword evidence="1" id="KW-0547">Nucleotide-binding</keyword>
<dbReference type="AlphaFoldDB" id="A0ABD3QSZ0"/>
<dbReference type="Pfam" id="PF06414">
    <property type="entry name" value="Zeta_toxin"/>
    <property type="match status" value="1"/>
</dbReference>
<name>A0ABD3QSZ0_9STRA</name>
<keyword evidence="5" id="KW-1185">Reference proteome</keyword>
<dbReference type="InterPro" id="IPR027417">
    <property type="entry name" value="P-loop_NTPase"/>
</dbReference>
<dbReference type="EMBL" id="JABMIG020000013">
    <property type="protein sequence ID" value="KAL3803499.1"/>
    <property type="molecule type" value="Genomic_DNA"/>
</dbReference>